<proteinExistence type="inferred from homology"/>
<dbReference type="Gene3D" id="3.40.50.720">
    <property type="entry name" value="NAD(P)-binding Rossmann-like Domain"/>
    <property type="match status" value="1"/>
</dbReference>
<keyword evidence="4" id="KW-1185">Reference proteome</keyword>
<dbReference type="InterPro" id="IPR001509">
    <property type="entry name" value="Epimerase_deHydtase"/>
</dbReference>
<gene>
    <name evidence="3" type="ORF">ADK38_18610</name>
</gene>
<evidence type="ECO:0000259" key="2">
    <source>
        <dbReference type="Pfam" id="PF01370"/>
    </source>
</evidence>
<evidence type="ECO:0000313" key="3">
    <source>
        <dbReference type="EMBL" id="KOG88657.1"/>
    </source>
</evidence>
<dbReference type="EMBL" id="LGUT01001585">
    <property type="protein sequence ID" value="KOG88657.1"/>
    <property type="molecule type" value="Genomic_DNA"/>
</dbReference>
<feature type="domain" description="NAD-dependent epimerase/dehydratase" evidence="2">
    <location>
        <begin position="23"/>
        <end position="176"/>
    </location>
</feature>
<evidence type="ECO:0000256" key="1">
    <source>
        <dbReference type="ARBA" id="ARBA00007637"/>
    </source>
</evidence>
<protein>
    <submittedName>
        <fullName evidence="3">NDP-hexose 4-ketoreductase</fullName>
    </submittedName>
</protein>
<sequence>MEIIGRGFLAGHLAPIRHRHPGTTVLAAGVSCAADTAADQFRREAELVRETARRCRAEGRRLVFFSTASSGMYGGSGGTGREDDAVTPQTPYGAHKHSLEQELAAGGTDHVILRLSHVVGPGQPPHQLLPSLLAQLAAGRVVLHRGAARDLIGIHDLVTLVDAVLQRCGPRATVNVASGAAVPVDRIVDHLQARLGVRAERSYVDVRGAHTVDITRLRRLVPESARLGFGPGYYRAVLDRYVLPAVAAGTAAQEVRTI</sequence>
<evidence type="ECO:0000313" key="4">
    <source>
        <dbReference type="Proteomes" id="UP000037020"/>
    </source>
</evidence>
<organism evidence="3 4">
    <name type="scientific">Streptomyces varsoviensis</name>
    <dbReference type="NCBI Taxonomy" id="67373"/>
    <lineage>
        <taxon>Bacteria</taxon>
        <taxon>Bacillati</taxon>
        <taxon>Actinomycetota</taxon>
        <taxon>Actinomycetes</taxon>
        <taxon>Kitasatosporales</taxon>
        <taxon>Streptomycetaceae</taxon>
        <taxon>Streptomyces</taxon>
    </lineage>
</organism>
<comment type="similarity">
    <text evidence="1">Belongs to the NAD(P)-dependent epimerase/dehydratase family.</text>
</comment>
<name>A0ABR5J5K3_9ACTN</name>
<dbReference type="InterPro" id="IPR036291">
    <property type="entry name" value="NAD(P)-bd_dom_sf"/>
</dbReference>
<accession>A0ABR5J5K3</accession>
<dbReference type="RefSeq" id="WP_030878125.1">
    <property type="nucleotide sequence ID" value="NZ_JBIRHZ010000002.1"/>
</dbReference>
<dbReference type="PANTHER" id="PTHR43000">
    <property type="entry name" value="DTDP-D-GLUCOSE 4,6-DEHYDRATASE-RELATED"/>
    <property type="match status" value="1"/>
</dbReference>
<dbReference type="SUPFAM" id="SSF51735">
    <property type="entry name" value="NAD(P)-binding Rossmann-fold domains"/>
    <property type="match status" value="1"/>
</dbReference>
<dbReference type="Proteomes" id="UP000037020">
    <property type="component" value="Unassembled WGS sequence"/>
</dbReference>
<dbReference type="PROSITE" id="PS51257">
    <property type="entry name" value="PROKAR_LIPOPROTEIN"/>
    <property type="match status" value="1"/>
</dbReference>
<reference evidence="3 4" key="1">
    <citation type="submission" date="2015-07" db="EMBL/GenBank/DDBJ databases">
        <authorList>
            <person name="Ju K.-S."/>
            <person name="Doroghazi J.R."/>
            <person name="Metcalf W.W."/>
        </authorList>
    </citation>
    <scope>NUCLEOTIDE SEQUENCE [LARGE SCALE GENOMIC DNA]</scope>
    <source>
        <strain evidence="3 4">NRRL B-3589</strain>
    </source>
</reference>
<dbReference type="Pfam" id="PF01370">
    <property type="entry name" value="Epimerase"/>
    <property type="match status" value="1"/>
</dbReference>
<comment type="caution">
    <text evidence="3">The sequence shown here is derived from an EMBL/GenBank/DDBJ whole genome shotgun (WGS) entry which is preliminary data.</text>
</comment>